<evidence type="ECO:0000313" key="3">
    <source>
        <dbReference type="EMBL" id="MBD8105597.1"/>
    </source>
</evidence>
<gene>
    <name evidence="3" type="primary">asmA</name>
    <name evidence="4" type="ORF">EpCFBP13511_13770</name>
    <name evidence="3" type="ORF">IFT93_04065</name>
</gene>
<dbReference type="EMBL" id="JACYNN010000002">
    <property type="protein sequence ID" value="MBD8105597.1"/>
    <property type="molecule type" value="Genomic_DNA"/>
</dbReference>
<reference evidence="4 5" key="1">
    <citation type="journal article" date="2019" name="Sci. Rep.">
        <title>Differences in resource use lead to coexistence of seed-transmitted microbial populations.</title>
        <authorList>
            <person name="Torres-Cortes G."/>
            <person name="Garcia B.J."/>
            <person name="Compant S."/>
            <person name="Rezki S."/>
            <person name="Jones P."/>
            <person name="Preveaux A."/>
            <person name="Briand M."/>
            <person name="Roulet A."/>
            <person name="Bouchez O."/>
            <person name="Jacobson D."/>
            <person name="Barret M."/>
        </authorList>
    </citation>
    <scope>NUCLEOTIDE SEQUENCE [LARGE SCALE GENOMIC DNA]</scope>
    <source>
        <strain evidence="4 5">CFBP13511</strain>
    </source>
</reference>
<dbReference type="InterPro" id="IPR007844">
    <property type="entry name" value="AsmA"/>
</dbReference>
<accession>A0A4U3F8B3</accession>
<dbReference type="OrthoDB" id="9766390at2"/>
<keyword evidence="6" id="KW-1185">Reference proteome</keyword>
<evidence type="ECO:0000256" key="1">
    <source>
        <dbReference type="SAM" id="MobiDB-lite"/>
    </source>
</evidence>
<dbReference type="NCBIfam" id="NF008091">
    <property type="entry name" value="PRK10833.1"/>
    <property type="match status" value="1"/>
</dbReference>
<dbReference type="Proteomes" id="UP000306393">
    <property type="component" value="Unassembled WGS sequence"/>
</dbReference>
<evidence type="ECO:0000259" key="2">
    <source>
        <dbReference type="Pfam" id="PF05170"/>
    </source>
</evidence>
<dbReference type="GeneID" id="67476053"/>
<name>A0A4U3F8B3_9GAMM</name>
<dbReference type="PANTHER" id="PTHR30441">
    <property type="entry name" value="DUF748 DOMAIN-CONTAINING PROTEIN"/>
    <property type="match status" value="1"/>
</dbReference>
<feature type="domain" description="AsmA" evidence="2">
    <location>
        <begin position="7"/>
        <end position="251"/>
    </location>
</feature>
<dbReference type="GO" id="GO:0005886">
    <property type="term" value="C:plasma membrane"/>
    <property type="evidence" value="ECO:0007669"/>
    <property type="project" value="TreeGrafter"/>
</dbReference>
<feature type="domain" description="AsmA" evidence="2">
    <location>
        <begin position="256"/>
        <end position="506"/>
    </location>
</feature>
<dbReference type="STRING" id="1219360.GCA_001571305_00350"/>
<reference evidence="3 6" key="2">
    <citation type="journal article" date="2020" name="FEMS Microbiol. Ecol.">
        <title>Temporal dynamics of bacterial communities during seed development and maturation.</title>
        <authorList>
            <person name="Chesneau G."/>
            <person name="Torres-Cortes G."/>
            <person name="Briand M."/>
            <person name="Darrasse A."/>
            <person name="Preveaux A."/>
            <person name="Marais C."/>
            <person name="Jacques M.A."/>
            <person name="Shade A."/>
            <person name="Barret M."/>
        </authorList>
    </citation>
    <scope>NUCLEOTIDE SEQUENCE [LARGE SCALE GENOMIC DNA]</scope>
    <source>
        <strain evidence="3 6">CFBP13732</strain>
    </source>
</reference>
<dbReference type="PANTHER" id="PTHR30441:SF4">
    <property type="entry name" value="PROTEIN ASMA"/>
    <property type="match status" value="1"/>
</dbReference>
<sequence length="615" mass="67447">MKRFITTLAILLVVMVAGMTALVVLVNPNDFRAYMVRQVEQHSGYQLALNGELRWHVWPQLSILSGPITLTAPGATQPVVSAQNMRLDVNLLPLLSHQLSVKQVMLKGAVVRLMPDSERQRPSDAPIGPDDNDDASPVSDITHGWKFDIAHLRIADSLLVWQQSNGEQLNVRDFNLSLDQTQPRLAHLALSSRINRDQRELQISMESDLDITDYPRRLDAVINQLDYQMKGADLPREGVKGSAQMKATWLLPKQQFSLADIQFSANDSQLTGNLSGFMSPRLQISADLHAATLNLDALLGLNEVSSGSSTGADQRSGPAPVVAALPEYDNANSPLNAIDGKVGLSVDALHWRGVQMKNVQLAAVNKAGLMTINTFRGNIPGGSFSLPGTIDVRSAQTKVTVQPDLKQFALTPLLKSLELPDKVSGAISLTGNFAGEGLSVDDVKRHWQGRADLTVKDAQFAGLNLQELVQRAVENNNNNVEGKRSDGQANLQQITGSMALKNGAFTFSRLDAHSGTLNYTGQGTIDVVNRALDFRFGVTVTEGWMGDSTLIKRLQVTPVPLRIYGPWSGINYNLTVDQVLRGQLRDEARERLKKWIDRNPESDKNNDAKKVLKDL</sequence>
<dbReference type="EMBL" id="QGAC01000012">
    <property type="protein sequence ID" value="TKJ89370.1"/>
    <property type="molecule type" value="Genomic_DNA"/>
</dbReference>
<dbReference type="RefSeq" id="WP_137269462.1">
    <property type="nucleotide sequence ID" value="NZ_CP082141.1"/>
</dbReference>
<evidence type="ECO:0000313" key="5">
    <source>
        <dbReference type="Proteomes" id="UP000306393"/>
    </source>
</evidence>
<protein>
    <submittedName>
        <fullName evidence="4">Outer membrane assembly protein AsmA</fullName>
    </submittedName>
</protein>
<dbReference type="Pfam" id="PF05170">
    <property type="entry name" value="AsmA"/>
    <property type="match status" value="2"/>
</dbReference>
<dbReference type="Proteomes" id="UP000661012">
    <property type="component" value="Unassembled WGS sequence"/>
</dbReference>
<dbReference type="AlphaFoldDB" id="A0A4U3F8B3"/>
<proteinExistence type="predicted"/>
<organism evidence="4 5">
    <name type="scientific">Erwinia persicina</name>
    <dbReference type="NCBI Taxonomy" id="55211"/>
    <lineage>
        <taxon>Bacteria</taxon>
        <taxon>Pseudomonadati</taxon>
        <taxon>Pseudomonadota</taxon>
        <taxon>Gammaproteobacteria</taxon>
        <taxon>Enterobacterales</taxon>
        <taxon>Erwiniaceae</taxon>
        <taxon>Erwinia</taxon>
    </lineage>
</organism>
<feature type="region of interest" description="Disordered" evidence="1">
    <location>
        <begin position="115"/>
        <end position="139"/>
    </location>
</feature>
<evidence type="ECO:0000313" key="6">
    <source>
        <dbReference type="Proteomes" id="UP000661012"/>
    </source>
</evidence>
<evidence type="ECO:0000313" key="4">
    <source>
        <dbReference type="EMBL" id="TKJ89370.1"/>
    </source>
</evidence>
<comment type="caution">
    <text evidence="4">The sequence shown here is derived from an EMBL/GenBank/DDBJ whole genome shotgun (WGS) entry which is preliminary data.</text>
</comment>
<dbReference type="GO" id="GO:0090313">
    <property type="term" value="P:regulation of protein targeting to membrane"/>
    <property type="evidence" value="ECO:0007669"/>
    <property type="project" value="TreeGrafter"/>
</dbReference>
<dbReference type="InterPro" id="IPR052894">
    <property type="entry name" value="AsmA-related"/>
</dbReference>